<comment type="similarity">
    <text evidence="1">Belongs to the glycosyltransferase 2 family.</text>
</comment>
<dbReference type="InterPro" id="IPR029044">
    <property type="entry name" value="Nucleotide-diphossugar_trans"/>
</dbReference>
<dbReference type="Pfam" id="PF13641">
    <property type="entry name" value="Glyco_tranf_2_3"/>
    <property type="match status" value="1"/>
</dbReference>
<feature type="transmembrane region" description="Helical" evidence="4">
    <location>
        <begin position="935"/>
        <end position="957"/>
    </location>
</feature>
<evidence type="ECO:0000313" key="6">
    <source>
        <dbReference type="Proteomes" id="UP000244817"/>
    </source>
</evidence>
<keyword evidence="4" id="KW-1133">Transmembrane helix</keyword>
<dbReference type="AlphaFoldDB" id="A0A2T7FT55"/>
<keyword evidence="2" id="KW-0328">Glycosyltransferase</keyword>
<keyword evidence="4" id="KW-0812">Transmembrane</keyword>
<dbReference type="PANTHER" id="PTHR43630">
    <property type="entry name" value="POLY-BETA-1,6-N-ACETYL-D-GLUCOSAMINE SYNTHASE"/>
    <property type="match status" value="1"/>
</dbReference>
<evidence type="ECO:0008006" key="7">
    <source>
        <dbReference type="Google" id="ProtNLM"/>
    </source>
</evidence>
<proteinExistence type="inferred from homology"/>
<evidence type="ECO:0000256" key="4">
    <source>
        <dbReference type="SAM" id="Phobius"/>
    </source>
</evidence>
<reference evidence="5 6" key="1">
    <citation type="submission" date="2018-04" db="EMBL/GenBank/DDBJ databases">
        <title>Pelagivirga bohaiensis gen. nov., sp. nov., a bacterium isolated from the Bohai Sea.</title>
        <authorList>
            <person name="Ji X."/>
        </authorList>
    </citation>
    <scope>NUCLEOTIDE SEQUENCE [LARGE SCALE GENOMIC DNA]</scope>
    <source>
        <strain evidence="5 6">BH-SD16</strain>
    </source>
</reference>
<comment type="caution">
    <text evidence="5">The sequence shown here is derived from an EMBL/GenBank/DDBJ whole genome shotgun (WGS) entry which is preliminary data.</text>
</comment>
<dbReference type="InterPro" id="IPR011330">
    <property type="entry name" value="Glyco_hydro/deAcase_b/a-brl"/>
</dbReference>
<dbReference type="SUPFAM" id="SSF88713">
    <property type="entry name" value="Glycoside hydrolase/deacetylase"/>
    <property type="match status" value="1"/>
</dbReference>
<dbReference type="CDD" id="cd06423">
    <property type="entry name" value="CESA_like"/>
    <property type="match status" value="1"/>
</dbReference>
<dbReference type="Proteomes" id="UP000244817">
    <property type="component" value="Unassembled WGS sequence"/>
</dbReference>
<feature type="transmembrane region" description="Helical" evidence="4">
    <location>
        <begin position="977"/>
        <end position="1000"/>
    </location>
</feature>
<dbReference type="Gene3D" id="3.10.50.10">
    <property type="match status" value="1"/>
</dbReference>
<accession>A0A2T7FT55</accession>
<protein>
    <recommendedName>
        <fullName evidence="7">Glycosyltransferase</fullName>
    </recommendedName>
</protein>
<dbReference type="SUPFAM" id="SSF53448">
    <property type="entry name" value="Nucleotide-diphospho-sugar transferases"/>
    <property type="match status" value="1"/>
</dbReference>
<evidence type="ECO:0000256" key="1">
    <source>
        <dbReference type="ARBA" id="ARBA00006739"/>
    </source>
</evidence>
<sequence>MTVFLFWIHLVSMAPLQNAVSNEQVALNSFKAVSERSIRSGADSMPGPADAAVRWEFANEQNGCSAPSAVSTPEVLAYLPADDAAARSSLARNCAAISTVLAETWLLEDWQGTLRLVGDAANPQPGPKVIPVLSLGHWLDPDQAAKTLSDPAFLSGLAFRLSLISEQPNAGLCLDLSSQDALPDATVVAAITALAGAGTRCLIGPAEATFWESSTLVEMLDLAVVQLFRRPSGPGQPPAPRDWFHDASSRIAALVPADKRVVALATRGFSWRSGQRGLQEADYIRTMTAAADQAAPVVFVPWANAARTRFVVGGEGVIETWIPDAVALQNQIAQIGPDQRLAVWPLGAEDPSIWSLFQRPQSVQAALEAPIRMDTAVRIQGEGPVIRAAALPAPGRRTVEVDRKTGLIVEADYADLPTPAGLTQGGGQDDHVLSLSFAALPPQRHWPALARLLATANIEATFLLETSDLLRQRELVQEVVAAGHLVGLKQPDRLPHVSRGQRIGDNFRQALMQERTGFGARVVEAGTVGDWTGIAATAAPLLDAGYVPLVPVHDARHRPFPTEATDQIGAVPPPAHDRISIVAGPSDWDAVLRDLPDLLKNLTLQAYQFQPLVQVAGLNRESAMPRLADPAVPLAASAVFAVLAFANDELNTIFFWFLIYSAARSVVYLGLSLLRRPKDDFNPKWAPPVTVLIPAYNEAKVIKNCIQSILGADYQNLKVVVVDDGSTDDTHLVVEEAFGHDNQVTLVRQANGGKWAAANRGLEVLDTPYFLIADADSIFTPETIGWLVQQFQDESVGAVAGVVEVGNRGSFLGRCQALEYLVSQSVMRRAQEVFEGILVVPGAVGAWRTQAVREAKLFSGNTVTEDADLTVAVHRAGYRVVFQEQARSVTEAPSSVGDFMRQRLRWTFGMLQTSWKHRGAIVEGRTVGYISIIDAIWFGVVSSIFAPLVDFLLLLLLGQGLWALATGGPALLASVPIGLFAAYFALTVLDVGNTLVAFWFEKRFDWKLLALVPILRFGYRQLLYVSTLRALAQAVTGTTAGWNKLNRTGATLSLWSEAAATEAAVGQAASSIANARGRVVD</sequence>
<dbReference type="Gene3D" id="3.20.20.80">
    <property type="entry name" value="Glycosidases"/>
    <property type="match status" value="1"/>
</dbReference>
<keyword evidence="6" id="KW-1185">Reference proteome</keyword>
<evidence type="ECO:0000313" key="5">
    <source>
        <dbReference type="EMBL" id="PVA05333.1"/>
    </source>
</evidence>
<feature type="transmembrane region" description="Helical" evidence="4">
    <location>
        <begin position="653"/>
        <end position="674"/>
    </location>
</feature>
<dbReference type="Gene3D" id="3.90.550.10">
    <property type="entry name" value="Spore Coat Polysaccharide Biosynthesis Protein SpsA, Chain A"/>
    <property type="match status" value="1"/>
</dbReference>
<dbReference type="PANTHER" id="PTHR43630:SF1">
    <property type="entry name" value="POLY-BETA-1,6-N-ACETYL-D-GLUCOSAMINE SYNTHASE"/>
    <property type="match status" value="1"/>
</dbReference>
<dbReference type="InterPro" id="IPR029070">
    <property type="entry name" value="Chitinase_insertion_sf"/>
</dbReference>
<dbReference type="Gene3D" id="3.20.20.370">
    <property type="entry name" value="Glycoside hydrolase/deacetylase"/>
    <property type="match status" value="1"/>
</dbReference>
<dbReference type="GO" id="GO:0016757">
    <property type="term" value="F:glycosyltransferase activity"/>
    <property type="evidence" value="ECO:0007669"/>
    <property type="project" value="UniProtKB-KW"/>
</dbReference>
<organism evidence="5 6">
    <name type="scientific">Thalassorhabdomicrobium marinisediminis</name>
    <dbReference type="NCBI Taxonomy" id="2170577"/>
    <lineage>
        <taxon>Bacteria</taxon>
        <taxon>Pseudomonadati</taxon>
        <taxon>Pseudomonadota</taxon>
        <taxon>Alphaproteobacteria</taxon>
        <taxon>Rhodobacterales</taxon>
        <taxon>Paracoccaceae</taxon>
        <taxon>Thalassorhabdomicrobium</taxon>
    </lineage>
</organism>
<dbReference type="GO" id="GO:0005975">
    <property type="term" value="P:carbohydrate metabolic process"/>
    <property type="evidence" value="ECO:0007669"/>
    <property type="project" value="InterPro"/>
</dbReference>
<dbReference type="EMBL" id="QCYG01000012">
    <property type="protein sequence ID" value="PVA05333.1"/>
    <property type="molecule type" value="Genomic_DNA"/>
</dbReference>
<keyword evidence="3" id="KW-0808">Transferase</keyword>
<name>A0A2T7FT55_9RHOB</name>
<evidence type="ECO:0000256" key="3">
    <source>
        <dbReference type="ARBA" id="ARBA00022679"/>
    </source>
</evidence>
<keyword evidence="4" id="KW-0472">Membrane</keyword>
<gene>
    <name evidence="5" type="ORF">DC363_16095</name>
</gene>
<evidence type="ECO:0000256" key="2">
    <source>
        <dbReference type="ARBA" id="ARBA00022676"/>
    </source>
</evidence>